<gene>
    <name evidence="2" type="ORF">GFSPODELE1_LOCUS9752</name>
</gene>
<evidence type="ECO:0000256" key="1">
    <source>
        <dbReference type="SAM" id="MobiDB-lite"/>
    </source>
</evidence>
<evidence type="ECO:0000313" key="2">
    <source>
        <dbReference type="EMBL" id="CAL1714396.1"/>
    </source>
</evidence>
<accession>A0ABP1E2V6</accession>
<proteinExistence type="predicted"/>
<name>A0ABP1E2V6_9APHY</name>
<evidence type="ECO:0000313" key="3">
    <source>
        <dbReference type="Proteomes" id="UP001497453"/>
    </source>
</evidence>
<feature type="region of interest" description="Disordered" evidence="1">
    <location>
        <begin position="29"/>
        <end position="52"/>
    </location>
</feature>
<dbReference type="Proteomes" id="UP001497453">
    <property type="component" value="Chromosome 8"/>
</dbReference>
<feature type="region of interest" description="Disordered" evidence="1">
    <location>
        <begin position="127"/>
        <end position="218"/>
    </location>
</feature>
<dbReference type="EMBL" id="OZ037951">
    <property type="protein sequence ID" value="CAL1714396.1"/>
    <property type="molecule type" value="Genomic_DNA"/>
</dbReference>
<organism evidence="2 3">
    <name type="scientific">Somion occarium</name>
    <dbReference type="NCBI Taxonomy" id="3059160"/>
    <lineage>
        <taxon>Eukaryota</taxon>
        <taxon>Fungi</taxon>
        <taxon>Dikarya</taxon>
        <taxon>Basidiomycota</taxon>
        <taxon>Agaricomycotina</taxon>
        <taxon>Agaricomycetes</taxon>
        <taxon>Polyporales</taxon>
        <taxon>Cerrenaceae</taxon>
        <taxon>Somion</taxon>
    </lineage>
</organism>
<feature type="region of interest" description="Disordered" evidence="1">
    <location>
        <begin position="389"/>
        <end position="443"/>
    </location>
</feature>
<keyword evidence="3" id="KW-1185">Reference proteome</keyword>
<feature type="region of interest" description="Disordered" evidence="1">
    <location>
        <begin position="463"/>
        <end position="490"/>
    </location>
</feature>
<reference evidence="3" key="1">
    <citation type="submission" date="2024-04" db="EMBL/GenBank/DDBJ databases">
        <authorList>
            <person name="Shaw F."/>
            <person name="Minotto A."/>
        </authorList>
    </citation>
    <scope>NUCLEOTIDE SEQUENCE [LARGE SCALE GENOMIC DNA]</scope>
</reference>
<protein>
    <submittedName>
        <fullName evidence="2">Uncharacterized protein</fullName>
    </submittedName>
</protein>
<sequence>MSSSRTRTQSSSKVTTPLFLPSYSFLAYPPQKERPTQPLPTTPKYTSIEPYTPVRCRNRSSTFTTNITSWISHVEPGTPAPVSPERKGSIASATFVAFPSSGDKENQANTLESLGYTSTFVSLQGIARPPSVPEKRKKSFSKDKSSQVDQVTRQKSLKHSRSLSFFRSRTQSTPSPPPPARTPTQLTMPSSKTSSHSRTHSVASTVTKSKATKYPKVRPPPLATDLALAQFVDGGSVEDQIKRYNEAKAKAGGAKRVNGQLVGVGDVYRDEDGTAWRDQEEALEHSHLLKDEAETGWVKFRSHLDATVQEGKSVEASLEDEERRGSVSTQATQDSDLDPRYVMDAETAAQDDLAAFNSARLRSPNMATIAIPSQNCRVARHMRKSEDLLDTFPVPISPRSPLTPRPDLNAGTNDSSHAVRSATKTRRRPAPLALPPQSPAFVCPTNPISDAEEVRRAFLESSFAPAPRSPLSPVTARTAVPHSARKTMSKQSVLNVNVKGLLKAVGRRK</sequence>
<feature type="compositionally biased region" description="Pro residues" evidence="1">
    <location>
        <begin position="395"/>
        <end position="404"/>
    </location>
</feature>
<feature type="compositionally biased region" description="Low complexity" evidence="1">
    <location>
        <begin position="182"/>
        <end position="196"/>
    </location>
</feature>
<feature type="region of interest" description="Disordered" evidence="1">
    <location>
        <begin position="311"/>
        <end position="337"/>
    </location>
</feature>